<feature type="transmembrane region" description="Helical" evidence="1">
    <location>
        <begin position="315"/>
        <end position="333"/>
    </location>
</feature>
<dbReference type="EMBL" id="DSQF01000003">
    <property type="protein sequence ID" value="HGZ42222.1"/>
    <property type="molecule type" value="Genomic_DNA"/>
</dbReference>
<gene>
    <name evidence="2" type="ORF">ENR23_02140</name>
</gene>
<feature type="transmembrane region" description="Helical" evidence="1">
    <location>
        <begin position="345"/>
        <end position="362"/>
    </location>
</feature>
<keyword evidence="1" id="KW-0472">Membrane</keyword>
<feature type="transmembrane region" description="Helical" evidence="1">
    <location>
        <begin position="134"/>
        <end position="153"/>
    </location>
</feature>
<accession>A0A832I7U3</accession>
<feature type="transmembrane region" description="Helical" evidence="1">
    <location>
        <begin position="475"/>
        <end position="502"/>
    </location>
</feature>
<evidence type="ECO:0008006" key="3">
    <source>
        <dbReference type="Google" id="ProtNLM"/>
    </source>
</evidence>
<evidence type="ECO:0000313" key="2">
    <source>
        <dbReference type="EMBL" id="HGZ42222.1"/>
    </source>
</evidence>
<feature type="transmembrane region" description="Helical" evidence="1">
    <location>
        <begin position="374"/>
        <end position="394"/>
    </location>
</feature>
<protein>
    <recommendedName>
        <fullName evidence="3">Glycosyltransferase RgtA/B/C/D-like domain-containing protein</fullName>
    </recommendedName>
</protein>
<feature type="transmembrane region" description="Helical" evidence="1">
    <location>
        <begin position="103"/>
        <end position="128"/>
    </location>
</feature>
<organism evidence="2">
    <name type="scientific">Eiseniibacteriota bacterium</name>
    <dbReference type="NCBI Taxonomy" id="2212470"/>
    <lineage>
        <taxon>Bacteria</taxon>
        <taxon>Candidatus Eiseniibacteriota</taxon>
    </lineage>
</organism>
<evidence type="ECO:0000256" key="1">
    <source>
        <dbReference type="SAM" id="Phobius"/>
    </source>
</evidence>
<sequence length="517" mass="53279">MAVRTVRPGPRRTARRLALAAFLVYAATGGGRIVGSDEVTMYEVSRALLAGRVAVPEGATLRGADGRHYSKNAAAQAVLALPLVAVGEAVAAAAPLPAERRTLVARFVASFFNAAVSAALLGAFYALARALGAGPGPALAAALMLGFATPLWPYAKSWMAEPLQALGLLLALGGAALAWRPAPGAPRLAGLGALIAVSAKLSMLPLAVACLVPLAGRPWREWRWPLGGLALAGAGHLAYNVARFGTPLETGYGAQAGPGAWSTPLAVGVYGLLLSSGKGVAWFAPPVWLAVAGWTRLRRASGGERSPLAQARRRAALGIAAAWAVALALFGTFEHWAGDGSFGPRYLLPVLPAALLAVAFALEGAPRARRRLAWALAVAGALVQVGGVFIYFGAQMREAGDYPYTLPLGHPRFMSDSHFNPAFSPIAGHWRMLARNAAEHLAGRVPRLAGGGAPDPRLGVGEADQRALLGGLDVWWLYAVYAGVPPAAPAAALAALLALAAWAAARARAAWRAEGAA</sequence>
<reference evidence="2" key="1">
    <citation type="journal article" date="2020" name="mSystems">
        <title>Genome- and Community-Level Interaction Insights into Carbon Utilization and Element Cycling Functions of Hydrothermarchaeota in Hydrothermal Sediment.</title>
        <authorList>
            <person name="Zhou Z."/>
            <person name="Liu Y."/>
            <person name="Xu W."/>
            <person name="Pan J."/>
            <person name="Luo Z.H."/>
            <person name="Li M."/>
        </authorList>
    </citation>
    <scope>NUCLEOTIDE SEQUENCE [LARGE SCALE GENOMIC DNA]</scope>
    <source>
        <strain evidence="2">SpSt-381</strain>
    </source>
</reference>
<feature type="transmembrane region" description="Helical" evidence="1">
    <location>
        <begin position="188"/>
        <end position="212"/>
    </location>
</feature>
<proteinExistence type="predicted"/>
<comment type="caution">
    <text evidence="2">The sequence shown here is derived from an EMBL/GenBank/DDBJ whole genome shotgun (WGS) entry which is preliminary data.</text>
</comment>
<name>A0A832I7U3_UNCEI</name>
<feature type="transmembrane region" description="Helical" evidence="1">
    <location>
        <begin position="165"/>
        <end position="182"/>
    </location>
</feature>
<feature type="transmembrane region" description="Helical" evidence="1">
    <location>
        <begin position="73"/>
        <end position="96"/>
    </location>
</feature>
<dbReference type="AlphaFoldDB" id="A0A832I7U3"/>
<keyword evidence="1" id="KW-1133">Transmembrane helix</keyword>
<keyword evidence="1" id="KW-0812">Transmembrane</keyword>